<name>A0AAV9JVB1_9PEZI</name>
<reference evidence="1 2" key="1">
    <citation type="submission" date="2021-11" db="EMBL/GenBank/DDBJ databases">
        <title>Black yeast isolated from Biological Soil Crust.</title>
        <authorList>
            <person name="Kurbessoian T."/>
        </authorList>
    </citation>
    <scope>NUCLEOTIDE SEQUENCE [LARGE SCALE GENOMIC DNA]</scope>
    <source>
        <strain evidence="1 2">CCFEE 5522</strain>
    </source>
</reference>
<dbReference type="AlphaFoldDB" id="A0AAV9JVB1"/>
<gene>
    <name evidence="1" type="ORF">LTR36_004973</name>
</gene>
<keyword evidence="2" id="KW-1185">Reference proteome</keyword>
<sequence length="136" mass="15512">MPMMPGIRQRKGQPLLAALKDHIHQPQPTPSAPTLQDVLSAIPLSKAEEARALRYAYHQLAIAQCTLHQTWEGRTRSSAEKLQWWAYEVRWVNRVSSFLVAHEMGTTTEHWERMVLGLVREREKVEASVGVFLGQS</sequence>
<evidence type="ECO:0000313" key="2">
    <source>
        <dbReference type="Proteomes" id="UP001324427"/>
    </source>
</evidence>
<accession>A0AAV9JVB1</accession>
<dbReference type="EMBL" id="JAVFHQ010000003">
    <property type="protein sequence ID" value="KAK4549672.1"/>
    <property type="molecule type" value="Genomic_DNA"/>
</dbReference>
<dbReference type="Proteomes" id="UP001324427">
    <property type="component" value="Unassembled WGS sequence"/>
</dbReference>
<comment type="caution">
    <text evidence="1">The sequence shown here is derived from an EMBL/GenBank/DDBJ whole genome shotgun (WGS) entry which is preliminary data.</text>
</comment>
<proteinExistence type="predicted"/>
<protein>
    <submittedName>
        <fullName evidence="1">Uncharacterized protein</fullName>
    </submittedName>
</protein>
<evidence type="ECO:0000313" key="1">
    <source>
        <dbReference type="EMBL" id="KAK4549672.1"/>
    </source>
</evidence>
<organism evidence="1 2">
    <name type="scientific">Oleoguttula mirabilis</name>
    <dbReference type="NCBI Taxonomy" id="1507867"/>
    <lineage>
        <taxon>Eukaryota</taxon>
        <taxon>Fungi</taxon>
        <taxon>Dikarya</taxon>
        <taxon>Ascomycota</taxon>
        <taxon>Pezizomycotina</taxon>
        <taxon>Dothideomycetes</taxon>
        <taxon>Dothideomycetidae</taxon>
        <taxon>Mycosphaerellales</taxon>
        <taxon>Teratosphaeriaceae</taxon>
        <taxon>Oleoguttula</taxon>
    </lineage>
</organism>